<evidence type="ECO:0000256" key="4">
    <source>
        <dbReference type="ARBA" id="ARBA00013001"/>
    </source>
</evidence>
<dbReference type="EC" id="1.1.1.95" evidence="5"/>
<dbReference type="InterPro" id="IPR036291">
    <property type="entry name" value="NAD(P)-bd_dom_sf"/>
</dbReference>
<sequence>MTTITLEKGKTIKTLNNIAESGLKVFSKGNYVIDNDSENPEAIVVRSFNMHSLTFGDELKAIARAGAGVNNIPVELCTEQGIVVFNTPGANANAVKEMVLTSLMASSRNLFAGVEWTKSLEGEGKQIPKLVEAGKKQFLGKEIKGKTLGVIGLGAIGALVANDALDLDMDVIGFDPFISVDTAWNLSRNVKRAMTLEQLFAESDYLTVHVPLTPDTKEMFNQKAFNVMKPGVHILNFSRGELVNEKDMEIALENGTVGQYITDFPNENVLKMKNTVPVPHLGASTKESEENCAIMATRQVKEFLETGNIRNSVNFPNASLPYTGKLRVAAFHENVPNMVGQITLAVSSYNLNIADMVNRSRGGYAYTMIDIDNKVSGEVIPGLENKIKQIDGIITTRLI</sequence>
<dbReference type="SUPFAM" id="SSF52283">
    <property type="entry name" value="Formate/glycerate dehydrogenase catalytic domain-like"/>
    <property type="match status" value="1"/>
</dbReference>
<comment type="function">
    <text evidence="1">Catalyzes the reversible oxidation of 3-phospho-D-glycerate to 3-phosphonooxypyruvate, the first step of the phosphorylated L-serine biosynthesis pathway. Also catalyzes the reversible oxidation of 2-hydroxyglutarate to 2-oxoglutarate.</text>
</comment>
<evidence type="ECO:0000259" key="13">
    <source>
        <dbReference type="PROSITE" id="PS51671"/>
    </source>
</evidence>
<dbReference type="InterPro" id="IPR002912">
    <property type="entry name" value="ACT_dom"/>
</dbReference>
<feature type="domain" description="ACT" evidence="13">
    <location>
        <begin position="327"/>
        <end position="399"/>
    </location>
</feature>
<dbReference type="CDD" id="cd04901">
    <property type="entry name" value="ACT_3PGDH"/>
    <property type="match status" value="1"/>
</dbReference>
<comment type="similarity">
    <text evidence="3 12">Belongs to the D-isomer specific 2-hydroxyacid dehydrogenase family.</text>
</comment>
<evidence type="ECO:0000256" key="1">
    <source>
        <dbReference type="ARBA" id="ARBA00003800"/>
    </source>
</evidence>
<comment type="caution">
    <text evidence="14">The sequence shown here is derived from an EMBL/GenBank/DDBJ whole genome shotgun (WGS) entry which is preliminary data.</text>
</comment>
<evidence type="ECO:0000256" key="12">
    <source>
        <dbReference type="RuleBase" id="RU003719"/>
    </source>
</evidence>
<evidence type="ECO:0000256" key="7">
    <source>
        <dbReference type="ARBA" id="ARBA00023002"/>
    </source>
</evidence>
<dbReference type="InterPro" id="IPR006140">
    <property type="entry name" value="D-isomer_DH_NAD-bd"/>
</dbReference>
<dbReference type="Gene3D" id="3.40.50.720">
    <property type="entry name" value="NAD(P)-binding Rossmann-like Domain"/>
    <property type="match status" value="2"/>
</dbReference>
<dbReference type="PROSITE" id="PS00065">
    <property type="entry name" value="D_2_HYDROXYACID_DH_1"/>
    <property type="match status" value="1"/>
</dbReference>
<evidence type="ECO:0000256" key="2">
    <source>
        <dbReference type="ARBA" id="ARBA00005216"/>
    </source>
</evidence>
<dbReference type="PANTHER" id="PTHR42938">
    <property type="entry name" value="FORMATE DEHYDROGENASE 1"/>
    <property type="match status" value="1"/>
</dbReference>
<dbReference type="RefSeq" id="WP_248252954.1">
    <property type="nucleotide sequence ID" value="NZ_JAIWJX010000002.1"/>
</dbReference>
<dbReference type="PROSITE" id="PS51671">
    <property type="entry name" value="ACT"/>
    <property type="match status" value="1"/>
</dbReference>
<comment type="catalytic activity">
    <reaction evidence="11">
        <text>(2R)-3-phosphoglycerate + NAD(+) = 3-phosphooxypyruvate + NADH + H(+)</text>
        <dbReference type="Rhea" id="RHEA:12641"/>
        <dbReference type="ChEBI" id="CHEBI:15378"/>
        <dbReference type="ChEBI" id="CHEBI:18110"/>
        <dbReference type="ChEBI" id="CHEBI:57540"/>
        <dbReference type="ChEBI" id="CHEBI:57945"/>
        <dbReference type="ChEBI" id="CHEBI:58272"/>
        <dbReference type="EC" id="1.1.1.95"/>
    </reaction>
</comment>
<dbReference type="SUPFAM" id="SSF51735">
    <property type="entry name" value="NAD(P)-binding Rossmann-fold domains"/>
    <property type="match status" value="1"/>
</dbReference>
<dbReference type="Pfam" id="PF02826">
    <property type="entry name" value="2-Hacid_dh_C"/>
    <property type="match status" value="1"/>
</dbReference>
<evidence type="ECO:0000256" key="11">
    <source>
        <dbReference type="ARBA" id="ARBA00048731"/>
    </source>
</evidence>
<evidence type="ECO:0000313" key="14">
    <source>
        <dbReference type="EMBL" id="MCK6257462.1"/>
    </source>
</evidence>
<evidence type="ECO:0000256" key="8">
    <source>
        <dbReference type="ARBA" id="ARBA00023027"/>
    </source>
</evidence>
<evidence type="ECO:0000256" key="3">
    <source>
        <dbReference type="ARBA" id="ARBA00005854"/>
    </source>
</evidence>
<dbReference type="Gene3D" id="3.30.70.260">
    <property type="match status" value="1"/>
</dbReference>
<reference evidence="14" key="1">
    <citation type="submission" date="2021-09" db="EMBL/GenBank/DDBJ databases">
        <title>Genome analysis of Fictibacillus sp. KIGAM418 isolated from marine sediment.</title>
        <authorList>
            <person name="Seo M.-J."/>
            <person name="Cho E.-S."/>
            <person name="Hwang C.Y."/>
        </authorList>
    </citation>
    <scope>NUCLEOTIDE SEQUENCE</scope>
    <source>
        <strain evidence="14">KIGAM418</strain>
    </source>
</reference>
<name>A0A9X1XAU2_9BACL</name>
<evidence type="ECO:0000256" key="10">
    <source>
        <dbReference type="ARBA" id="ARBA00048126"/>
    </source>
</evidence>
<dbReference type="InterPro" id="IPR006139">
    <property type="entry name" value="D-isomer_2_OHA_DH_cat_dom"/>
</dbReference>
<dbReference type="GO" id="GO:0051287">
    <property type="term" value="F:NAD binding"/>
    <property type="evidence" value="ECO:0007669"/>
    <property type="project" value="InterPro"/>
</dbReference>
<evidence type="ECO:0000256" key="5">
    <source>
        <dbReference type="ARBA" id="ARBA00013143"/>
    </source>
</evidence>
<dbReference type="GO" id="GO:0004617">
    <property type="term" value="F:phosphoglycerate dehydrogenase activity"/>
    <property type="evidence" value="ECO:0007669"/>
    <property type="project" value="UniProtKB-EC"/>
</dbReference>
<evidence type="ECO:0000256" key="6">
    <source>
        <dbReference type="ARBA" id="ARBA00021582"/>
    </source>
</evidence>
<gene>
    <name evidence="14" type="ORF">LCY76_12765</name>
</gene>
<keyword evidence="15" id="KW-1185">Reference proteome</keyword>
<dbReference type="Proteomes" id="UP001139011">
    <property type="component" value="Unassembled WGS sequence"/>
</dbReference>
<dbReference type="PANTHER" id="PTHR42938:SF47">
    <property type="entry name" value="HYDROXYPYRUVATE REDUCTASE"/>
    <property type="match status" value="1"/>
</dbReference>
<proteinExistence type="inferred from homology"/>
<protein>
    <recommendedName>
        <fullName evidence="6">D-3-phosphoglycerate dehydrogenase</fullName>
        <ecNumber evidence="4">1.1.1.399</ecNumber>
        <ecNumber evidence="5">1.1.1.95</ecNumber>
    </recommendedName>
    <alternativeName>
        <fullName evidence="9">2-oxoglutarate reductase</fullName>
    </alternativeName>
</protein>
<dbReference type="InterPro" id="IPR045865">
    <property type="entry name" value="ACT-like_dom_sf"/>
</dbReference>
<evidence type="ECO:0000256" key="9">
    <source>
        <dbReference type="ARBA" id="ARBA00030455"/>
    </source>
</evidence>
<dbReference type="CDD" id="cd12174">
    <property type="entry name" value="PGDH_like_3"/>
    <property type="match status" value="1"/>
</dbReference>
<dbReference type="EMBL" id="JAIWJX010000002">
    <property type="protein sequence ID" value="MCK6257462.1"/>
    <property type="molecule type" value="Genomic_DNA"/>
</dbReference>
<keyword evidence="8" id="KW-0520">NAD</keyword>
<dbReference type="InterPro" id="IPR029752">
    <property type="entry name" value="D-isomer_DH_CS1"/>
</dbReference>
<dbReference type="SUPFAM" id="SSF55021">
    <property type="entry name" value="ACT-like"/>
    <property type="match status" value="1"/>
</dbReference>
<comment type="pathway">
    <text evidence="2">Amino-acid biosynthesis; L-serine biosynthesis; L-serine from 3-phospho-D-glycerate: step 1/3.</text>
</comment>
<dbReference type="AlphaFoldDB" id="A0A9X1XAU2"/>
<dbReference type="EC" id="1.1.1.399" evidence="4"/>
<organism evidence="14 15">
    <name type="scientific">Fictibacillus marinisediminis</name>
    <dbReference type="NCBI Taxonomy" id="2878389"/>
    <lineage>
        <taxon>Bacteria</taxon>
        <taxon>Bacillati</taxon>
        <taxon>Bacillota</taxon>
        <taxon>Bacilli</taxon>
        <taxon>Bacillales</taxon>
        <taxon>Fictibacillaceae</taxon>
        <taxon>Fictibacillus</taxon>
    </lineage>
</organism>
<accession>A0A9X1XAU2</accession>
<comment type="catalytic activity">
    <reaction evidence="10">
        <text>(R)-2-hydroxyglutarate + NAD(+) = 2-oxoglutarate + NADH + H(+)</text>
        <dbReference type="Rhea" id="RHEA:49612"/>
        <dbReference type="ChEBI" id="CHEBI:15378"/>
        <dbReference type="ChEBI" id="CHEBI:15801"/>
        <dbReference type="ChEBI" id="CHEBI:16810"/>
        <dbReference type="ChEBI" id="CHEBI:57540"/>
        <dbReference type="ChEBI" id="CHEBI:57945"/>
        <dbReference type="EC" id="1.1.1.399"/>
    </reaction>
</comment>
<keyword evidence="7 12" id="KW-0560">Oxidoreductase</keyword>
<dbReference type="Pfam" id="PF00389">
    <property type="entry name" value="2-Hacid_dh"/>
    <property type="match status" value="1"/>
</dbReference>
<evidence type="ECO:0000313" key="15">
    <source>
        <dbReference type="Proteomes" id="UP001139011"/>
    </source>
</evidence>